<evidence type="ECO:0000256" key="1">
    <source>
        <dbReference type="ARBA" id="ARBA00005495"/>
    </source>
</evidence>
<protein>
    <submittedName>
        <fullName evidence="5">Aldehyde-activating protein</fullName>
        <ecNumber evidence="5">4.4.1.22</ecNumber>
    </submittedName>
</protein>
<dbReference type="Pfam" id="PF04828">
    <property type="entry name" value="GFA"/>
    <property type="match status" value="1"/>
</dbReference>
<proteinExistence type="inferred from homology"/>
<keyword evidence="5" id="KW-0456">Lyase</keyword>
<dbReference type="InterPro" id="IPR052355">
    <property type="entry name" value="CENP-V-like"/>
</dbReference>
<dbReference type="AlphaFoldDB" id="A0A0K1EPT7"/>
<evidence type="ECO:0000259" key="4">
    <source>
        <dbReference type="PROSITE" id="PS51891"/>
    </source>
</evidence>
<dbReference type="SUPFAM" id="SSF51316">
    <property type="entry name" value="Mss4-like"/>
    <property type="match status" value="1"/>
</dbReference>
<dbReference type="Proteomes" id="UP000067626">
    <property type="component" value="Chromosome"/>
</dbReference>
<feature type="domain" description="CENP-V/GFA" evidence="4">
    <location>
        <begin position="7"/>
        <end position="119"/>
    </location>
</feature>
<evidence type="ECO:0000256" key="2">
    <source>
        <dbReference type="ARBA" id="ARBA00022723"/>
    </source>
</evidence>
<organism evidence="5 6">
    <name type="scientific">Chondromyces crocatus</name>
    <dbReference type="NCBI Taxonomy" id="52"/>
    <lineage>
        <taxon>Bacteria</taxon>
        <taxon>Pseudomonadati</taxon>
        <taxon>Myxococcota</taxon>
        <taxon>Polyangia</taxon>
        <taxon>Polyangiales</taxon>
        <taxon>Polyangiaceae</taxon>
        <taxon>Chondromyces</taxon>
    </lineage>
</organism>
<comment type="similarity">
    <text evidence="1">Belongs to the Gfa family.</text>
</comment>
<accession>A0A0K1EPT7</accession>
<dbReference type="PANTHER" id="PTHR28620">
    <property type="entry name" value="CENTROMERE PROTEIN V"/>
    <property type="match status" value="1"/>
</dbReference>
<dbReference type="EC" id="4.4.1.22" evidence="5"/>
<dbReference type="InterPro" id="IPR011057">
    <property type="entry name" value="Mss4-like_sf"/>
</dbReference>
<reference evidence="5 6" key="1">
    <citation type="submission" date="2015-07" db="EMBL/GenBank/DDBJ databases">
        <title>Genome analysis of myxobacterium Chondromyces crocatus Cm c5 reveals a high potential for natural compound synthesis and the genetic basis for the loss of fruiting body formation.</title>
        <authorList>
            <person name="Zaburannyi N."/>
            <person name="Bunk B."/>
            <person name="Maier J."/>
            <person name="Overmann J."/>
            <person name="Mueller R."/>
        </authorList>
    </citation>
    <scope>NUCLEOTIDE SEQUENCE [LARGE SCALE GENOMIC DNA]</scope>
    <source>
        <strain evidence="5 6">Cm c5</strain>
    </source>
</reference>
<gene>
    <name evidence="5" type="ORF">CMC5_070570</name>
</gene>
<keyword evidence="6" id="KW-1185">Reference proteome</keyword>
<dbReference type="STRING" id="52.CMC5_070570"/>
<sequence length="119" mass="13028">MQETMKRSGGCHCGKVRYEVTASLDQVMSCNCSMCLRKGTVLTFVGKDQFHLLSGEEGLTDYQFNKKHIHHLFCATCGVTSFARGTSPDGKEMVAVNVRCLDDIDLGSLTVTPVDGKSF</sequence>
<dbReference type="Gene3D" id="2.170.150.70">
    <property type="match status" value="1"/>
</dbReference>
<evidence type="ECO:0000313" key="6">
    <source>
        <dbReference type="Proteomes" id="UP000067626"/>
    </source>
</evidence>
<dbReference type="GO" id="GO:0046872">
    <property type="term" value="F:metal ion binding"/>
    <property type="evidence" value="ECO:0007669"/>
    <property type="project" value="UniProtKB-KW"/>
</dbReference>
<evidence type="ECO:0000313" key="5">
    <source>
        <dbReference type="EMBL" id="AKT42829.1"/>
    </source>
</evidence>
<dbReference type="OrthoDB" id="9805575at2"/>
<dbReference type="RefSeq" id="WP_050436309.1">
    <property type="nucleotide sequence ID" value="NZ_CP012159.1"/>
</dbReference>
<dbReference type="EMBL" id="CP012159">
    <property type="protein sequence ID" value="AKT42829.1"/>
    <property type="molecule type" value="Genomic_DNA"/>
</dbReference>
<keyword evidence="3" id="KW-0862">Zinc</keyword>
<keyword evidence="2" id="KW-0479">Metal-binding</keyword>
<dbReference type="KEGG" id="ccro:CMC5_070570"/>
<dbReference type="PROSITE" id="PS51891">
    <property type="entry name" value="CENP_V_GFA"/>
    <property type="match status" value="1"/>
</dbReference>
<name>A0A0K1EPT7_CHOCO</name>
<dbReference type="GO" id="GO:0051907">
    <property type="term" value="F:S-(hydroxymethyl)glutathione synthase activity"/>
    <property type="evidence" value="ECO:0007669"/>
    <property type="project" value="UniProtKB-EC"/>
</dbReference>
<dbReference type="InterPro" id="IPR006913">
    <property type="entry name" value="CENP-V/GFA"/>
</dbReference>
<dbReference type="PANTHER" id="PTHR28620:SF1">
    <property type="entry name" value="CENP-V_GFA DOMAIN-CONTAINING PROTEIN"/>
    <property type="match status" value="1"/>
</dbReference>
<evidence type="ECO:0000256" key="3">
    <source>
        <dbReference type="ARBA" id="ARBA00022833"/>
    </source>
</evidence>